<evidence type="ECO:0000313" key="6">
    <source>
        <dbReference type="Proteomes" id="UP000886520"/>
    </source>
</evidence>
<evidence type="ECO:0000256" key="2">
    <source>
        <dbReference type="ARBA" id="ARBA00022679"/>
    </source>
</evidence>
<comment type="caution">
    <text evidence="5">The sequence shown here is derived from an EMBL/GenBank/DDBJ whole genome shotgun (WGS) entry which is preliminary data.</text>
</comment>
<sequence>MHFTRSNCEDGKCEADIMSMVTMPKRRKIVQGAGDSGATYKRRGRPSKQDNFNRSIARAGNQEHSQVSQKDAEDVEENGGAEELVDSIVHDLEQENVEKVVDQVAIEREEQGADTQRTQEDDQSEEVVVEKHDQVTKGQRDDEVTEGQHDEEEGQHDDEVTAGQDDEEEGQHDDEVTEGQHDDEVTEGQQDDEVTKGQNISNLAGGRRNKLEVFGKILEISTPQAFLERIRVTFSGPPPRIPLCRLLSSEAIRKVSPSTERSLTRSFIKMGGYLESKGAFTVSIIDLEGEETPITQERIDSWDDCWKTINERFERSLDLETEWGPYLKGKMVHVLDGNNRLHAWMECIRQGFENDLSRHCSVVCHFLQFAKTDVGELMFSLARLNKMNDYAYVPTTFGDRLFQLRRLGEADKTTLLDGLSIEDRAWVEKEMQVVSSRGKRSWFTLPVQIMTWLLFKDEMEQKIEELAKGMDETGRAKVIKKMEITFRGKTSKYVRIADPANGEKFWCATLSLPWHEPSAHIATEEKLNMIGNACITDVDKAHIVKLLDSSQVSIRSLECLPNDKAKVKDWLHMYCFWLQVNQYGLGLLLDIQNVDRVRLPLEHRFRNFVMLCRRKYFNRAFRVVEGGIKSTNAMNEQPGLHNATRRVVYRWLLKEIAQHMLDEMPPLASVWTYADNPTFMYSDVKLGRSLSTIEKAKCPWWLDMVKNHVPDEELELFQQHKAALQLTTTTNSVLEEETTTTSQVVASTASASFRKTLPINLGREVVHRALQANKAIEDGKMQGQHQSASSSGGLRENDDIINETLEPTGTIYVFNISVEELVHIIEYPQQAEQMGLEVLEAFNVVCSQGTVKGTQLDLCIDLIFADFPSNVAVEGCFCNKVPFWNKIVDNLYDTTFQLADSCLSDRGFFVCLYTMEEGVKVEQAGKQKGFKIYHRQVVRCTPPIGKRLGPIVTQVNCLILSAFVCCSTTCVYRIHHDQLPELKLDGDLQFGQDLIFDIVPEADLVKRKGKPWRGGCQRGQKLVKYIIALFSRPQDVVLDIFAGTGTLGLAAGFMDRHVIMFERDERIYDRLLKPFGVKMD</sequence>
<proteinExistence type="predicted"/>
<feature type="compositionally biased region" description="Acidic residues" evidence="3">
    <location>
        <begin position="73"/>
        <end position="82"/>
    </location>
</feature>
<dbReference type="SUPFAM" id="SSF53335">
    <property type="entry name" value="S-adenosyl-L-methionine-dependent methyltransferases"/>
    <property type="match status" value="1"/>
</dbReference>
<accession>A0A9D4V4U4</accession>
<dbReference type="Proteomes" id="UP000886520">
    <property type="component" value="Chromosome 5"/>
</dbReference>
<dbReference type="Pfam" id="PF01555">
    <property type="entry name" value="N6_N4_Mtase"/>
    <property type="match status" value="1"/>
</dbReference>
<feature type="compositionally biased region" description="Acidic residues" evidence="3">
    <location>
        <begin position="164"/>
        <end position="177"/>
    </location>
</feature>
<gene>
    <name evidence="5" type="ORF">GOP47_0005295</name>
</gene>
<reference evidence="5 6" key="1">
    <citation type="submission" date="2021-01" db="EMBL/GenBank/DDBJ databases">
        <title>Adiantum capillus-veneris genome.</title>
        <authorList>
            <person name="Fang Y."/>
            <person name="Liao Q."/>
        </authorList>
    </citation>
    <scope>NUCLEOTIDE SEQUENCE [LARGE SCALE GENOMIC DNA]</scope>
    <source>
        <strain evidence="5">H3</strain>
        <tissue evidence="5">Leaf</tissue>
    </source>
</reference>
<keyword evidence="1" id="KW-0489">Methyltransferase</keyword>
<dbReference type="GO" id="GO:0003677">
    <property type="term" value="F:DNA binding"/>
    <property type="evidence" value="ECO:0007669"/>
    <property type="project" value="InterPro"/>
</dbReference>
<feature type="region of interest" description="Disordered" evidence="3">
    <location>
        <begin position="109"/>
        <end position="201"/>
    </location>
</feature>
<dbReference type="Gene3D" id="3.40.50.150">
    <property type="entry name" value="Vaccinia Virus protein VP39"/>
    <property type="match status" value="1"/>
</dbReference>
<evidence type="ECO:0000313" key="5">
    <source>
        <dbReference type="EMBL" id="KAI5079816.1"/>
    </source>
</evidence>
<protein>
    <recommendedName>
        <fullName evidence="4">DNA methylase N-4/N-6 domain-containing protein</fullName>
    </recommendedName>
</protein>
<feature type="compositionally biased region" description="Low complexity" evidence="3">
    <location>
        <begin position="782"/>
        <end position="793"/>
    </location>
</feature>
<dbReference type="GO" id="GO:0008170">
    <property type="term" value="F:N-methyltransferase activity"/>
    <property type="evidence" value="ECO:0007669"/>
    <property type="project" value="InterPro"/>
</dbReference>
<name>A0A9D4V4U4_ADICA</name>
<dbReference type="EMBL" id="JABFUD020000005">
    <property type="protein sequence ID" value="KAI5079816.1"/>
    <property type="molecule type" value="Genomic_DNA"/>
</dbReference>
<evidence type="ECO:0000259" key="4">
    <source>
        <dbReference type="Pfam" id="PF01555"/>
    </source>
</evidence>
<evidence type="ECO:0000256" key="3">
    <source>
        <dbReference type="SAM" id="MobiDB-lite"/>
    </source>
</evidence>
<organism evidence="5 6">
    <name type="scientific">Adiantum capillus-veneris</name>
    <name type="common">Maidenhair fern</name>
    <dbReference type="NCBI Taxonomy" id="13818"/>
    <lineage>
        <taxon>Eukaryota</taxon>
        <taxon>Viridiplantae</taxon>
        <taxon>Streptophyta</taxon>
        <taxon>Embryophyta</taxon>
        <taxon>Tracheophyta</taxon>
        <taxon>Polypodiopsida</taxon>
        <taxon>Polypodiidae</taxon>
        <taxon>Polypodiales</taxon>
        <taxon>Pteridineae</taxon>
        <taxon>Pteridaceae</taxon>
        <taxon>Vittarioideae</taxon>
        <taxon>Adiantum</taxon>
    </lineage>
</organism>
<keyword evidence="6" id="KW-1185">Reference proteome</keyword>
<dbReference type="AlphaFoldDB" id="A0A9D4V4U4"/>
<feature type="region of interest" description="Disordered" evidence="3">
    <location>
        <begin position="777"/>
        <end position="796"/>
    </location>
</feature>
<feature type="region of interest" description="Disordered" evidence="3">
    <location>
        <begin position="25"/>
        <end position="82"/>
    </location>
</feature>
<dbReference type="GO" id="GO:0032259">
    <property type="term" value="P:methylation"/>
    <property type="evidence" value="ECO:0007669"/>
    <property type="project" value="UniProtKB-KW"/>
</dbReference>
<feature type="compositionally biased region" description="Basic and acidic residues" evidence="3">
    <location>
        <begin position="128"/>
        <end position="148"/>
    </location>
</feature>
<keyword evidence="2" id="KW-0808">Transferase</keyword>
<feature type="domain" description="DNA methylase N-4/N-6" evidence="4">
    <location>
        <begin position="1016"/>
        <end position="1069"/>
    </location>
</feature>
<evidence type="ECO:0000256" key="1">
    <source>
        <dbReference type="ARBA" id="ARBA00022603"/>
    </source>
</evidence>
<dbReference type="InterPro" id="IPR002941">
    <property type="entry name" value="DNA_methylase_N4/N6"/>
</dbReference>
<dbReference type="InterPro" id="IPR029063">
    <property type="entry name" value="SAM-dependent_MTases_sf"/>
</dbReference>